<dbReference type="PANTHER" id="PTHR42847">
    <property type="entry name" value="ALKANESULFONATE MONOOXYGENASE"/>
    <property type="match status" value="1"/>
</dbReference>
<dbReference type="Proteomes" id="UP001141629">
    <property type="component" value="Unassembled WGS sequence"/>
</dbReference>
<sequence>MKFSIFLPSGFTHEFADIPEPREAYEGLVRIARAADESGFEALLMPDHLTAMQPAQQTQFEAWSTITGLAGVTTRVRLGLLVASVGYRNPALAAKIASTVDVISGGRLIFGLGAGWHEPDYVQYGFDFGSAKERLQRLEEAAQIVLGLWTQDEVTFDGTFYRVDGAINQPKGIQQPHIPLMIAGSGEKVTLRTVAKYADASNMADAPEVLRHKYDVLKRHAEVAGRDYDTIKRTVMVLVHIADTDAEALATLPAAPLPIYPGDVASYGLIGSAETVASRIGAFEAAGAQELVLHFADTPTAEQVTHFAETFAA</sequence>
<accession>A0A9X3C4F1</accession>
<dbReference type="Pfam" id="PF00296">
    <property type="entry name" value="Bac_luciferase"/>
    <property type="match status" value="1"/>
</dbReference>
<evidence type="ECO:0000313" key="6">
    <source>
        <dbReference type="EMBL" id="MCV7423517.1"/>
    </source>
</evidence>
<organism evidence="6 7">
    <name type="scientific">Mycobacterium yunnanensis</name>
    <dbReference type="NCBI Taxonomy" id="368477"/>
    <lineage>
        <taxon>Bacteria</taxon>
        <taxon>Bacillati</taxon>
        <taxon>Actinomycetota</taxon>
        <taxon>Actinomycetes</taxon>
        <taxon>Mycobacteriales</taxon>
        <taxon>Mycobacteriaceae</taxon>
        <taxon>Mycobacterium</taxon>
    </lineage>
</organism>
<dbReference type="InterPro" id="IPR050172">
    <property type="entry name" value="SsuD_RutA_monooxygenase"/>
</dbReference>
<dbReference type="GO" id="GO:0008726">
    <property type="term" value="F:alkanesulfonate monooxygenase activity"/>
    <property type="evidence" value="ECO:0007669"/>
    <property type="project" value="TreeGrafter"/>
</dbReference>
<keyword evidence="1" id="KW-0285">Flavoprotein</keyword>
<comment type="caution">
    <text evidence="6">The sequence shown here is derived from an EMBL/GenBank/DDBJ whole genome shotgun (WGS) entry which is preliminary data.</text>
</comment>
<reference evidence="6" key="1">
    <citation type="submission" date="2020-07" db="EMBL/GenBank/DDBJ databases">
        <authorList>
            <person name="Pettersson B.M.F."/>
            <person name="Behra P.R.K."/>
            <person name="Ramesh M."/>
            <person name="Das S."/>
            <person name="Dasgupta S."/>
            <person name="Kirsebom L.A."/>
        </authorList>
    </citation>
    <scope>NUCLEOTIDE SEQUENCE</scope>
    <source>
        <strain evidence="6">DSM 44838</strain>
    </source>
</reference>
<evidence type="ECO:0000256" key="3">
    <source>
        <dbReference type="ARBA" id="ARBA00023002"/>
    </source>
</evidence>
<dbReference type="NCBIfam" id="TIGR03560">
    <property type="entry name" value="F420_Rv1855c"/>
    <property type="match status" value="1"/>
</dbReference>
<dbReference type="InterPro" id="IPR011251">
    <property type="entry name" value="Luciferase-like_dom"/>
</dbReference>
<keyword evidence="3" id="KW-0560">Oxidoreductase</keyword>
<evidence type="ECO:0000313" key="7">
    <source>
        <dbReference type="Proteomes" id="UP001141629"/>
    </source>
</evidence>
<dbReference type="Gene3D" id="3.20.20.30">
    <property type="entry name" value="Luciferase-like domain"/>
    <property type="match status" value="1"/>
</dbReference>
<keyword evidence="2" id="KW-0288">FMN</keyword>
<keyword evidence="7" id="KW-1185">Reference proteome</keyword>
<name>A0A9X3C4F1_9MYCO</name>
<protein>
    <submittedName>
        <fullName evidence="6">LLM class F420-dependent oxidoreductase</fullName>
    </submittedName>
</protein>
<evidence type="ECO:0000256" key="1">
    <source>
        <dbReference type="ARBA" id="ARBA00022630"/>
    </source>
</evidence>
<dbReference type="InterPro" id="IPR036661">
    <property type="entry name" value="Luciferase-like_sf"/>
</dbReference>
<dbReference type="InterPro" id="IPR019952">
    <property type="entry name" value="F420_OxRdatse_Rv1855c_pred"/>
</dbReference>
<dbReference type="GO" id="GO:0046306">
    <property type="term" value="P:alkanesulfonate catabolic process"/>
    <property type="evidence" value="ECO:0007669"/>
    <property type="project" value="TreeGrafter"/>
</dbReference>
<dbReference type="RefSeq" id="WP_263998472.1">
    <property type="nucleotide sequence ID" value="NZ_JACKVK010000012.1"/>
</dbReference>
<evidence type="ECO:0000256" key="2">
    <source>
        <dbReference type="ARBA" id="ARBA00022643"/>
    </source>
</evidence>
<reference evidence="6" key="2">
    <citation type="journal article" date="2022" name="BMC Genomics">
        <title>Comparative genome analysis of mycobacteria focusing on tRNA and non-coding RNA.</title>
        <authorList>
            <person name="Behra P.R.K."/>
            <person name="Pettersson B.M.F."/>
            <person name="Ramesh M."/>
            <person name="Das S."/>
            <person name="Dasgupta S."/>
            <person name="Kirsebom L.A."/>
        </authorList>
    </citation>
    <scope>NUCLEOTIDE SEQUENCE</scope>
    <source>
        <strain evidence="6">DSM 44838</strain>
    </source>
</reference>
<dbReference type="PANTHER" id="PTHR42847:SF4">
    <property type="entry name" value="ALKANESULFONATE MONOOXYGENASE-RELATED"/>
    <property type="match status" value="1"/>
</dbReference>
<keyword evidence="4" id="KW-0503">Monooxygenase</keyword>
<feature type="domain" description="Luciferase-like" evidence="5">
    <location>
        <begin position="1"/>
        <end position="252"/>
    </location>
</feature>
<proteinExistence type="predicted"/>
<dbReference type="SUPFAM" id="SSF51679">
    <property type="entry name" value="Bacterial luciferase-like"/>
    <property type="match status" value="1"/>
</dbReference>
<dbReference type="AlphaFoldDB" id="A0A9X3C4F1"/>
<gene>
    <name evidence="6" type="ORF">H7K45_23455</name>
</gene>
<evidence type="ECO:0000259" key="5">
    <source>
        <dbReference type="Pfam" id="PF00296"/>
    </source>
</evidence>
<evidence type="ECO:0000256" key="4">
    <source>
        <dbReference type="ARBA" id="ARBA00023033"/>
    </source>
</evidence>
<dbReference type="EMBL" id="JACKVK010000012">
    <property type="protein sequence ID" value="MCV7423517.1"/>
    <property type="molecule type" value="Genomic_DNA"/>
</dbReference>